<dbReference type="EMBL" id="GBEZ01008881">
    <property type="protein sequence ID" value="JAC76682.1"/>
    <property type="molecule type" value="Transcribed_RNA"/>
</dbReference>
<evidence type="ECO:0000313" key="1">
    <source>
        <dbReference type="EMBL" id="JAC76682.1"/>
    </source>
</evidence>
<feature type="non-terminal residue" evidence="1">
    <location>
        <position position="1"/>
    </location>
</feature>
<proteinExistence type="predicted"/>
<reference evidence="1" key="1">
    <citation type="submission" date="2014-05" db="EMBL/GenBank/DDBJ databases">
        <title>The transcriptome of the halophilic microalga Tetraselmis sp. GSL018 isolated from the Great Salt Lake, Utah.</title>
        <authorList>
            <person name="Jinkerson R.E."/>
            <person name="D'Adamo S."/>
            <person name="Posewitz M.C."/>
        </authorList>
    </citation>
    <scope>NUCLEOTIDE SEQUENCE</scope>
    <source>
        <strain evidence="1">GSL018</strain>
    </source>
</reference>
<dbReference type="AlphaFoldDB" id="A0A061RV18"/>
<accession>A0A061RV18</accession>
<sequence length="106" mass="11698">GVQGRSRARRARAQRGRALPDRRVPRLVAESVCAPWRQPCASSSCSLIGSYYGSLAAGFFQAPNRIGDVTTPSLPLRIHKWDPKGKAPVYTDETPSCPKTFPRFNK</sequence>
<name>A0A061RV18_9CHLO</name>
<organism evidence="1">
    <name type="scientific">Tetraselmis sp. GSL018</name>
    <dbReference type="NCBI Taxonomy" id="582737"/>
    <lineage>
        <taxon>Eukaryota</taxon>
        <taxon>Viridiplantae</taxon>
        <taxon>Chlorophyta</taxon>
        <taxon>core chlorophytes</taxon>
        <taxon>Chlorodendrophyceae</taxon>
        <taxon>Chlorodendrales</taxon>
        <taxon>Chlorodendraceae</taxon>
        <taxon>Tetraselmis</taxon>
    </lineage>
</organism>
<gene>
    <name evidence="1" type="ORF">TSPGSL018_19535</name>
</gene>
<protein>
    <submittedName>
        <fullName evidence="1">Uncharacterized protein</fullName>
    </submittedName>
</protein>